<dbReference type="Gene3D" id="1.10.287.310">
    <property type="match status" value="1"/>
</dbReference>
<gene>
    <name evidence="4" type="ORF">EAH_00015220</name>
</gene>
<dbReference type="GO" id="GO:0022625">
    <property type="term" value="C:cytosolic large ribosomal subunit"/>
    <property type="evidence" value="ECO:0007669"/>
    <property type="project" value="InterPro"/>
</dbReference>
<dbReference type="RefSeq" id="XP_013246655.1">
    <property type="nucleotide sequence ID" value="XM_013391201.1"/>
</dbReference>
<dbReference type="InterPro" id="IPR045059">
    <property type="entry name" value="Ribosomal_uL29_euk"/>
</dbReference>
<comment type="similarity">
    <text evidence="1">Belongs to the universal ribosomal protein uL29 family.</text>
</comment>
<dbReference type="GO" id="GO:0003735">
    <property type="term" value="F:structural constituent of ribosome"/>
    <property type="evidence" value="ECO:0007669"/>
    <property type="project" value="InterPro"/>
</dbReference>
<dbReference type="PANTHER" id="PTHR45722">
    <property type="entry name" value="60S RIBOSOMAL PROTEIN L35"/>
    <property type="match status" value="1"/>
</dbReference>
<dbReference type="GO" id="GO:0006412">
    <property type="term" value="P:translation"/>
    <property type="evidence" value="ECO:0007669"/>
    <property type="project" value="InterPro"/>
</dbReference>
<keyword evidence="2 4" id="KW-0689">Ribosomal protein</keyword>
<dbReference type="OrthoDB" id="528635at2759"/>
<accession>U6GXL8</accession>
<dbReference type="GO" id="GO:0003729">
    <property type="term" value="F:mRNA binding"/>
    <property type="evidence" value="ECO:0007669"/>
    <property type="project" value="TreeGrafter"/>
</dbReference>
<dbReference type="NCBIfam" id="TIGR00012">
    <property type="entry name" value="L29"/>
    <property type="match status" value="1"/>
</dbReference>
<evidence type="ECO:0000256" key="3">
    <source>
        <dbReference type="ARBA" id="ARBA00023274"/>
    </source>
</evidence>
<dbReference type="CDD" id="cd00427">
    <property type="entry name" value="Ribosomal_L29_HIP"/>
    <property type="match status" value="1"/>
</dbReference>
<evidence type="ECO:0000313" key="5">
    <source>
        <dbReference type="Proteomes" id="UP000018050"/>
    </source>
</evidence>
<dbReference type="AlphaFoldDB" id="U6GXL8"/>
<dbReference type="FunFam" id="1.10.287.310:FF:000002">
    <property type="entry name" value="60S ribosomal protein L35"/>
    <property type="match status" value="1"/>
</dbReference>
<keyword evidence="3" id="KW-0687">Ribonucleoprotein</keyword>
<protein>
    <submittedName>
        <fullName evidence="4">Ribosomal protein L35, putative</fullName>
    </submittedName>
</protein>
<dbReference type="Pfam" id="PF00831">
    <property type="entry name" value="Ribosomal_L29"/>
    <property type="match status" value="1"/>
</dbReference>
<dbReference type="Proteomes" id="UP000018050">
    <property type="component" value="Unassembled WGS sequence"/>
</dbReference>
<dbReference type="GeneID" id="25269592"/>
<dbReference type="Gene3D" id="6.10.250.3450">
    <property type="match status" value="1"/>
</dbReference>
<dbReference type="GO" id="GO:0000463">
    <property type="term" value="P:maturation of LSU-rRNA from tricistronic rRNA transcript (SSU-rRNA, 5.8S rRNA, LSU-rRNA)"/>
    <property type="evidence" value="ECO:0007669"/>
    <property type="project" value="InterPro"/>
</dbReference>
<proteinExistence type="inferred from homology"/>
<reference evidence="4" key="1">
    <citation type="submission" date="2013-10" db="EMBL/GenBank/DDBJ databases">
        <title>Genomic analysis of the causative agents of coccidiosis in chickens.</title>
        <authorList>
            <person name="Reid A.J."/>
            <person name="Blake D."/>
            <person name="Billington K."/>
            <person name="Browne H."/>
            <person name="Dunn M."/>
            <person name="Hung S."/>
            <person name="Kawahara F."/>
            <person name="Miranda-Saavedra D."/>
            <person name="Mourier T."/>
            <person name="Nagra H."/>
            <person name="Otto T.D."/>
            <person name="Rawlings N."/>
            <person name="Sanchez A."/>
            <person name="Sanders M."/>
            <person name="Subramaniam C."/>
            <person name="Tay Y."/>
            <person name="Dear P."/>
            <person name="Doerig C."/>
            <person name="Gruber A."/>
            <person name="Parkinson J."/>
            <person name="Shirley M."/>
            <person name="Wan K.L."/>
            <person name="Berriman M."/>
            <person name="Tomley F."/>
            <person name="Pain A."/>
        </authorList>
    </citation>
    <scope>NUCLEOTIDE SEQUENCE [LARGE SCALE GENOMIC DNA]</scope>
    <source>
        <strain evidence="4">Houghton</strain>
    </source>
</reference>
<sequence>MVGITAHELRQKAPKDLQKQLESLKKELSHLRVAKVTGAVSSRLAKITRVRKGIARILTVYNQKRREEAKKFFQGQKHKPKDLRFKKTRAIRQRLTLAQRRKMTVRKTKRVQNVPRRKYALLA</sequence>
<evidence type="ECO:0000256" key="1">
    <source>
        <dbReference type="ARBA" id="ARBA00009254"/>
    </source>
</evidence>
<evidence type="ECO:0000256" key="2">
    <source>
        <dbReference type="ARBA" id="ARBA00022980"/>
    </source>
</evidence>
<dbReference type="VEuPathDB" id="ToxoDB:EAH_00015220"/>
<keyword evidence="5" id="KW-1185">Reference proteome</keyword>
<dbReference type="SUPFAM" id="SSF46561">
    <property type="entry name" value="Ribosomal protein L29 (L29p)"/>
    <property type="match status" value="1"/>
</dbReference>
<dbReference type="PANTHER" id="PTHR45722:SF2">
    <property type="entry name" value="LARGE RIBOSOMAL SUBUNIT PROTEIN UL29-RELATED"/>
    <property type="match status" value="1"/>
</dbReference>
<dbReference type="OMA" id="VMNQKAR"/>
<dbReference type="HAMAP" id="MF_00374">
    <property type="entry name" value="Ribosomal_uL29"/>
    <property type="match status" value="1"/>
</dbReference>
<name>U6GXL8_EIMAC</name>
<dbReference type="InterPro" id="IPR001854">
    <property type="entry name" value="Ribosomal_uL29"/>
</dbReference>
<dbReference type="InterPro" id="IPR036049">
    <property type="entry name" value="Ribosomal_uL29_sf"/>
</dbReference>
<organism evidence="4 5">
    <name type="scientific">Eimeria acervulina</name>
    <name type="common">Coccidian parasite</name>
    <dbReference type="NCBI Taxonomy" id="5801"/>
    <lineage>
        <taxon>Eukaryota</taxon>
        <taxon>Sar</taxon>
        <taxon>Alveolata</taxon>
        <taxon>Apicomplexa</taxon>
        <taxon>Conoidasida</taxon>
        <taxon>Coccidia</taxon>
        <taxon>Eucoccidiorida</taxon>
        <taxon>Eimeriorina</taxon>
        <taxon>Eimeriidae</taxon>
        <taxon>Eimeria</taxon>
    </lineage>
</organism>
<dbReference type="EMBL" id="HG673660">
    <property type="protein sequence ID" value="CDI84352.1"/>
    <property type="molecule type" value="Genomic_DNA"/>
</dbReference>
<reference evidence="4" key="2">
    <citation type="submission" date="2013-10" db="EMBL/GenBank/DDBJ databases">
        <authorList>
            <person name="Aslett M."/>
        </authorList>
    </citation>
    <scope>NUCLEOTIDE SEQUENCE [LARGE SCALE GENOMIC DNA]</scope>
    <source>
        <strain evidence="4">Houghton</strain>
    </source>
</reference>
<evidence type="ECO:0000313" key="4">
    <source>
        <dbReference type="EMBL" id="CDI84352.1"/>
    </source>
</evidence>